<dbReference type="PATRIC" id="fig|230361.4.peg.396"/>
<dbReference type="OrthoDB" id="81902at2157"/>
<evidence type="ECO:0000313" key="1">
    <source>
        <dbReference type="EMBL" id="ALT68185.1"/>
    </source>
</evidence>
<keyword evidence="2" id="KW-1185">Reference proteome</keyword>
<protein>
    <submittedName>
        <fullName evidence="1">Uncharacterized protein</fullName>
    </submittedName>
</protein>
<gene>
    <name evidence="1" type="ORF">sm9_0383</name>
</gene>
<accession>A0A0U3DP24</accession>
<organism evidence="1 2">
    <name type="scientific">Methanobrevibacter millerae</name>
    <dbReference type="NCBI Taxonomy" id="230361"/>
    <lineage>
        <taxon>Archaea</taxon>
        <taxon>Methanobacteriati</taxon>
        <taxon>Methanobacteriota</taxon>
        <taxon>Methanomada group</taxon>
        <taxon>Methanobacteria</taxon>
        <taxon>Methanobacteriales</taxon>
        <taxon>Methanobacteriaceae</taxon>
        <taxon>Methanobrevibacter</taxon>
    </lineage>
</organism>
<name>A0A0U3DP24_9EURY</name>
<dbReference type="AlphaFoldDB" id="A0A0U3DP24"/>
<dbReference type="EMBL" id="CP011266">
    <property type="protein sequence ID" value="ALT68185.1"/>
    <property type="molecule type" value="Genomic_DNA"/>
</dbReference>
<reference evidence="1 2" key="1">
    <citation type="submission" date="2015-04" db="EMBL/GenBank/DDBJ databases">
        <title>The complete genome sequence of the rumen methanogen Methanobrevibacter millerae SM9.</title>
        <authorList>
            <person name="Leahy S.C."/>
            <person name="Kelly W.J."/>
            <person name="Pacheco D.M."/>
            <person name="Li D."/>
            <person name="Altermann E."/>
            <person name="Attwood G.T."/>
        </authorList>
    </citation>
    <scope>NUCLEOTIDE SEQUENCE [LARGE SCALE GENOMIC DNA]</scope>
    <source>
        <strain evidence="1 2">SM9</strain>
    </source>
</reference>
<sequence>MKCRVCGFEFDENELENRGCSSCGKHDNCNQVHCPNCGFGNHPQLDEEFEFITKLKDRFKRRKSAN</sequence>
<proteinExistence type="predicted"/>
<dbReference type="GeneID" id="26735356"/>
<dbReference type="KEGG" id="mmil:sm9_0383"/>
<evidence type="ECO:0000313" key="2">
    <source>
        <dbReference type="Proteomes" id="UP000067738"/>
    </source>
</evidence>
<dbReference type="Proteomes" id="UP000067738">
    <property type="component" value="Chromosome"/>
</dbReference>
<dbReference type="RefSeq" id="WP_058738528.1">
    <property type="nucleotide sequence ID" value="NZ_CP011266.1"/>
</dbReference>